<dbReference type="AlphaFoldDB" id="A0A7W8QLM9"/>
<feature type="transmembrane region" description="Helical" evidence="1">
    <location>
        <begin position="174"/>
        <end position="197"/>
    </location>
</feature>
<gene>
    <name evidence="2" type="ORF">HDA36_002817</name>
</gene>
<keyword evidence="1" id="KW-1133">Transmembrane helix</keyword>
<comment type="caution">
    <text evidence="2">The sequence shown here is derived from an EMBL/GenBank/DDBJ whole genome shotgun (WGS) entry which is preliminary data.</text>
</comment>
<keyword evidence="1" id="KW-0472">Membrane</keyword>
<evidence type="ECO:0000313" key="3">
    <source>
        <dbReference type="Proteomes" id="UP000572635"/>
    </source>
</evidence>
<dbReference type="EMBL" id="JACHDB010000001">
    <property type="protein sequence ID" value="MBB5432733.1"/>
    <property type="molecule type" value="Genomic_DNA"/>
</dbReference>
<evidence type="ECO:0000313" key="2">
    <source>
        <dbReference type="EMBL" id="MBB5432733.1"/>
    </source>
</evidence>
<feature type="transmembrane region" description="Helical" evidence="1">
    <location>
        <begin position="55"/>
        <end position="75"/>
    </location>
</feature>
<evidence type="ECO:0000256" key="1">
    <source>
        <dbReference type="SAM" id="Phobius"/>
    </source>
</evidence>
<reference evidence="2 3" key="1">
    <citation type="submission" date="2020-08" db="EMBL/GenBank/DDBJ databases">
        <title>Sequencing the genomes of 1000 actinobacteria strains.</title>
        <authorList>
            <person name="Klenk H.-P."/>
        </authorList>
    </citation>
    <scope>NUCLEOTIDE SEQUENCE [LARGE SCALE GENOMIC DNA]</scope>
    <source>
        <strain evidence="2 3">DSM 44551</strain>
    </source>
</reference>
<feature type="transmembrane region" description="Helical" evidence="1">
    <location>
        <begin position="239"/>
        <end position="259"/>
    </location>
</feature>
<dbReference type="Proteomes" id="UP000572635">
    <property type="component" value="Unassembled WGS sequence"/>
</dbReference>
<keyword evidence="3" id="KW-1185">Reference proteome</keyword>
<protein>
    <submittedName>
        <fullName evidence="2">ABC-type transport system involved in multi-copper enzyme maturation permease subunit</fullName>
    </submittedName>
</protein>
<feature type="transmembrane region" description="Helical" evidence="1">
    <location>
        <begin position="105"/>
        <end position="130"/>
    </location>
</feature>
<proteinExistence type="predicted"/>
<dbReference type="RefSeq" id="WP_184392258.1">
    <property type="nucleotide sequence ID" value="NZ_BAAAJD010000041.1"/>
</dbReference>
<sequence>MTGLIGVEFAKFFATRTWMWTGALLAAAAFGLTAVVGVAGPTGTPPLPGPDTEEGLAIAVGLLGMLVIIPALVGLTAMTGEYRYGTAVPTFLAVPRRWRVVAAKLAAFTAIGAGYGAAAAAAGGAGIALACAVLDAPPAAGTAAIAGALARAALAMTAYTLIGVGFGALVRNQLAGLAVLGGYLYFVDPLLSFFPVLGPLQPFLPRGATDGLTGFGAMADRVAAEAGIASPDLLAPGPAALVLLGYALLAAAVAVALPVRRDVL</sequence>
<keyword evidence="1" id="KW-0812">Transmembrane</keyword>
<organism evidence="2 3">
    <name type="scientific">Nocardiopsis composta</name>
    <dbReference type="NCBI Taxonomy" id="157465"/>
    <lineage>
        <taxon>Bacteria</taxon>
        <taxon>Bacillati</taxon>
        <taxon>Actinomycetota</taxon>
        <taxon>Actinomycetes</taxon>
        <taxon>Streptosporangiales</taxon>
        <taxon>Nocardiopsidaceae</taxon>
        <taxon>Nocardiopsis</taxon>
    </lineage>
</organism>
<name>A0A7W8QLM9_9ACTN</name>
<accession>A0A7W8QLM9</accession>
<feature type="transmembrane region" description="Helical" evidence="1">
    <location>
        <begin position="142"/>
        <end position="162"/>
    </location>
</feature>